<organism evidence="1 2">
    <name type="scientific">Bodo saltans</name>
    <name type="common">Flagellated protozoan</name>
    <dbReference type="NCBI Taxonomy" id="75058"/>
    <lineage>
        <taxon>Eukaryota</taxon>
        <taxon>Discoba</taxon>
        <taxon>Euglenozoa</taxon>
        <taxon>Kinetoplastea</taxon>
        <taxon>Metakinetoplastina</taxon>
        <taxon>Eubodonida</taxon>
        <taxon>Bodonidae</taxon>
        <taxon>Bodo</taxon>
    </lineage>
</organism>
<name>A0A0S4J0F9_BODSA</name>
<dbReference type="Proteomes" id="UP000051952">
    <property type="component" value="Unassembled WGS sequence"/>
</dbReference>
<dbReference type="AlphaFoldDB" id="A0A0S4J0F9"/>
<evidence type="ECO:0000313" key="1">
    <source>
        <dbReference type="EMBL" id="CUF97712.1"/>
    </source>
</evidence>
<keyword evidence="2" id="KW-1185">Reference proteome</keyword>
<dbReference type="EMBL" id="CYKH01000469">
    <property type="protein sequence ID" value="CUF97712.1"/>
    <property type="molecule type" value="Genomic_DNA"/>
</dbReference>
<gene>
    <name evidence="1" type="ORF">BSAL_68365</name>
</gene>
<evidence type="ECO:0000313" key="2">
    <source>
        <dbReference type="Proteomes" id="UP000051952"/>
    </source>
</evidence>
<reference evidence="2" key="1">
    <citation type="submission" date="2015-09" db="EMBL/GenBank/DDBJ databases">
        <authorList>
            <consortium name="Pathogen Informatics"/>
        </authorList>
    </citation>
    <scope>NUCLEOTIDE SEQUENCE [LARGE SCALE GENOMIC DNA]</scope>
    <source>
        <strain evidence="2">Lake Konstanz</strain>
    </source>
</reference>
<dbReference type="VEuPathDB" id="TriTrypDB:BSAL_68365"/>
<feature type="non-terminal residue" evidence="1">
    <location>
        <position position="290"/>
    </location>
</feature>
<sequence>MSAGANDCGVRFVVEGLQPFADGNKWDAMAERMMFVIWMWRNKRAVTSAPDRHLFAFFVTDVCFLRNGEKHKRLVTDLSLSFYLSDTPTIPARSTATFAVVYTHNKRTYHDLAFSATPSAVTKLLVQSPEGHTPRSHGVKMFKVTMPKHLAAALERTPPVDVIALSGECGGGKTLCAMLAASRNGIALYALGSELDLCSLEERLSLCDPASHAELVADHLLEQFQSDAYDWTPEHATERNVCLVIDEVGPYKRCARAMCKLQSRKADMISGGCDAPPRKIRGAETLQSGS</sequence>
<accession>A0A0S4J0F9</accession>
<proteinExistence type="predicted"/>
<protein>
    <submittedName>
        <fullName evidence="1">Uncharacterized protein</fullName>
    </submittedName>
</protein>